<evidence type="ECO:0000313" key="3">
    <source>
        <dbReference type="EMBL" id="THD24847.1"/>
    </source>
</evidence>
<keyword evidence="2" id="KW-0732">Signal</keyword>
<dbReference type="AlphaFoldDB" id="A0A4E0RUU7"/>
<organism evidence="3 4">
    <name type="scientific">Fasciola hepatica</name>
    <name type="common">Liver fluke</name>
    <dbReference type="NCBI Taxonomy" id="6192"/>
    <lineage>
        <taxon>Eukaryota</taxon>
        <taxon>Metazoa</taxon>
        <taxon>Spiralia</taxon>
        <taxon>Lophotrochozoa</taxon>
        <taxon>Platyhelminthes</taxon>
        <taxon>Trematoda</taxon>
        <taxon>Digenea</taxon>
        <taxon>Plagiorchiida</taxon>
        <taxon>Echinostomata</taxon>
        <taxon>Echinostomatoidea</taxon>
        <taxon>Fasciolidae</taxon>
        <taxon>Fasciola</taxon>
    </lineage>
</organism>
<feature type="region of interest" description="Disordered" evidence="1">
    <location>
        <begin position="79"/>
        <end position="105"/>
    </location>
</feature>
<feature type="chain" id="PRO_5020036253" evidence="2">
    <location>
        <begin position="29"/>
        <end position="139"/>
    </location>
</feature>
<sequence length="139" mass="15410">MHCQPDRIILLGMLFSLILLHDTSNGYSTELNPTNDYGDDDGGNGDDGGNDGDAEPGKDPEDENLFPDESAEEILEYGNVTTKEPILSGETDLHPKNTRPYTTSAGQRNKSYRIMRVHYSTTVVPVIATWFYARSTIIL</sequence>
<dbReference type="Proteomes" id="UP000230066">
    <property type="component" value="Unassembled WGS sequence"/>
</dbReference>
<dbReference type="EMBL" id="JXXN02001400">
    <property type="protein sequence ID" value="THD24847.1"/>
    <property type="molecule type" value="Genomic_DNA"/>
</dbReference>
<keyword evidence="4" id="KW-1185">Reference proteome</keyword>
<feature type="signal peptide" evidence="2">
    <location>
        <begin position="1"/>
        <end position="28"/>
    </location>
</feature>
<evidence type="ECO:0000313" key="4">
    <source>
        <dbReference type="Proteomes" id="UP000230066"/>
    </source>
</evidence>
<evidence type="ECO:0000256" key="2">
    <source>
        <dbReference type="SAM" id="SignalP"/>
    </source>
</evidence>
<feature type="compositionally biased region" description="Acidic residues" evidence="1">
    <location>
        <begin position="37"/>
        <end position="66"/>
    </location>
</feature>
<comment type="caution">
    <text evidence="3">The sequence shown here is derived from an EMBL/GenBank/DDBJ whole genome shotgun (WGS) entry which is preliminary data.</text>
</comment>
<accession>A0A4E0RUU7</accession>
<gene>
    <name evidence="3" type="ORF">D915_004432</name>
</gene>
<proteinExistence type="predicted"/>
<protein>
    <submittedName>
        <fullName evidence="3">Uncharacterized protein</fullName>
    </submittedName>
</protein>
<name>A0A4E0RUU7_FASHE</name>
<reference evidence="3" key="1">
    <citation type="submission" date="2019-03" db="EMBL/GenBank/DDBJ databases">
        <title>Improved annotation for the trematode Fasciola hepatica.</title>
        <authorList>
            <person name="Choi Y.-J."/>
            <person name="Martin J."/>
            <person name="Mitreva M."/>
        </authorList>
    </citation>
    <scope>NUCLEOTIDE SEQUENCE [LARGE SCALE GENOMIC DNA]</scope>
</reference>
<evidence type="ECO:0000256" key="1">
    <source>
        <dbReference type="SAM" id="MobiDB-lite"/>
    </source>
</evidence>
<feature type="region of interest" description="Disordered" evidence="1">
    <location>
        <begin position="30"/>
        <end position="66"/>
    </location>
</feature>